<evidence type="ECO:0000313" key="3">
    <source>
        <dbReference type="Proteomes" id="UP000182373"/>
    </source>
</evidence>
<keyword evidence="1" id="KW-0472">Membrane</keyword>
<evidence type="ECO:0000256" key="1">
    <source>
        <dbReference type="SAM" id="Phobius"/>
    </source>
</evidence>
<dbReference type="PANTHER" id="PTHR30188">
    <property type="entry name" value="ABC TRANSPORTER PERMEASE PROTEIN-RELATED"/>
    <property type="match status" value="1"/>
</dbReference>
<gene>
    <name evidence="2" type="ORF">GbCGDNIH9_1423</name>
</gene>
<evidence type="ECO:0000313" key="2">
    <source>
        <dbReference type="EMBL" id="APH54723.1"/>
    </source>
</evidence>
<protein>
    <submittedName>
        <fullName evidence="2">ABC transporter permease protein</fullName>
    </submittedName>
</protein>
<feature type="transmembrane region" description="Helical" evidence="1">
    <location>
        <begin position="252"/>
        <end position="272"/>
    </location>
</feature>
<dbReference type="Proteomes" id="UP000182373">
    <property type="component" value="Chromosome"/>
</dbReference>
<dbReference type="GO" id="GO:0005548">
    <property type="term" value="F:phospholipid transporter activity"/>
    <property type="evidence" value="ECO:0007669"/>
    <property type="project" value="TreeGrafter"/>
</dbReference>
<organism evidence="2 3">
    <name type="scientific">Granulibacter bethesdensis</name>
    <dbReference type="NCBI Taxonomy" id="364410"/>
    <lineage>
        <taxon>Bacteria</taxon>
        <taxon>Pseudomonadati</taxon>
        <taxon>Pseudomonadota</taxon>
        <taxon>Alphaproteobacteria</taxon>
        <taxon>Acetobacterales</taxon>
        <taxon>Acetobacteraceae</taxon>
        <taxon>Granulibacter</taxon>
    </lineage>
</organism>
<sequence length="274" mass="29266">MMQMATMPSQSLERVRLFLRVIGRGTRNILRFLLIMVAASAGVVLEVGRPSCWRRTTRAAFGQTLHQAAGGGVISTLFTATLVGIAMISQAIYWLGFAGMVESTGTILATILLRELSPILVGIILLGRSGMPMISELGMLSANGHIRTLEAQGIDPFTLIIVPRTIAFTVSAFTLGMVFAVAALCVGFAVATEEGLITQSLWGFLTNITGSMSELDYIIIPLKLMVVGFLVGLSSCLTGLSAQTDHDLQALLSRGFARGILTVMIVNILFTITV</sequence>
<accession>A0AAC9P8N7</accession>
<dbReference type="GO" id="GO:0043190">
    <property type="term" value="C:ATP-binding cassette (ABC) transporter complex"/>
    <property type="evidence" value="ECO:0007669"/>
    <property type="project" value="InterPro"/>
</dbReference>
<dbReference type="RefSeq" id="WP_253735982.1">
    <property type="nucleotide sequence ID" value="NZ_CP018191.1"/>
</dbReference>
<feature type="transmembrane region" description="Helical" evidence="1">
    <location>
        <begin position="29"/>
        <end position="48"/>
    </location>
</feature>
<dbReference type="Pfam" id="PF02405">
    <property type="entry name" value="MlaE"/>
    <property type="match status" value="1"/>
</dbReference>
<proteinExistence type="predicted"/>
<feature type="transmembrane region" description="Helical" evidence="1">
    <location>
        <begin position="217"/>
        <end position="240"/>
    </location>
</feature>
<dbReference type="InterPro" id="IPR030802">
    <property type="entry name" value="Permease_MalE"/>
</dbReference>
<dbReference type="AlphaFoldDB" id="A0AAC9P8N7"/>
<name>A0AAC9P8N7_9PROT</name>
<feature type="transmembrane region" description="Helical" evidence="1">
    <location>
        <begin position="166"/>
        <end position="191"/>
    </location>
</feature>
<feature type="transmembrane region" description="Helical" evidence="1">
    <location>
        <begin position="69"/>
        <end position="95"/>
    </location>
</feature>
<reference evidence="3" key="1">
    <citation type="submission" date="2016-11" db="EMBL/GenBank/DDBJ databases">
        <title>Comparative genomic and phenotypic analysis of Granulibacter bethesdensis clinical isolates from patients with chronic granulomatous disease.</title>
        <authorList>
            <person name="Zarember K.A."/>
            <person name="Porcella S.F."/>
            <person name="Chu J."/>
            <person name="Ding L."/>
            <person name="Dahlstrom E."/>
            <person name="Barbian K."/>
            <person name="Martens C."/>
            <person name="Sykora L."/>
            <person name="Kramer S."/>
            <person name="Pettinato A.M."/>
            <person name="Hong H."/>
            <person name="Wald G."/>
            <person name="Berg L.J."/>
            <person name="Rogge L.S."/>
            <person name="Greenberg D.E."/>
            <person name="Falcone E.L."/>
            <person name="Neves J.F."/>
            <person name="Simoes M.J."/>
            <person name="Casal M."/>
            <person name="Rodriguez-Lopez F.C."/>
            <person name="Zelazny A."/>
            <person name="Gallin J.I."/>
            <person name="Holland S.M."/>
        </authorList>
    </citation>
    <scope>NUCLEOTIDE SEQUENCE [LARGE SCALE GENOMIC DNA]</scope>
    <source>
        <strain evidence="3">NIH9.1</strain>
    </source>
</reference>
<keyword evidence="1" id="KW-1133">Transmembrane helix</keyword>
<dbReference type="EMBL" id="CP018191">
    <property type="protein sequence ID" value="APH54723.1"/>
    <property type="molecule type" value="Genomic_DNA"/>
</dbReference>
<dbReference type="PANTHER" id="PTHR30188:SF4">
    <property type="entry name" value="PROTEIN TRIGALACTOSYLDIACYLGLYCEROL 1, CHLOROPLASTIC"/>
    <property type="match status" value="1"/>
</dbReference>
<feature type="transmembrane region" description="Helical" evidence="1">
    <location>
        <begin position="107"/>
        <end position="127"/>
    </location>
</feature>
<keyword evidence="1" id="KW-0812">Transmembrane</keyword>